<comment type="caution">
    <text evidence="2">The sequence shown here is derived from an EMBL/GenBank/DDBJ whole genome shotgun (WGS) entry which is preliminary data.</text>
</comment>
<sequence length="339" mass="36514">MRAGLVSSTVLHGGILAFMLFSFSSAKPFDAMQESMPVDIVSNDELSQMMAGKKDAAKAETPKQVVEKVAPEPKPAENLDDPISDKPEVKAANEPPPPPPAPKPPEPKPPEPKVVEAPPAPPKPEPKPPEAKPAPTPPKPPDEDALKTKPPEPKKEDPKPEQKVAQVPEKPAPTPPKKPPPPKPVVQAPPRDQQQDRKFDSNQIAALLDKRTPSRQASIGATINNTAALGATTGSAARLSQTEIDALRARLMSLWNPPAGASNPEELIVTVRIRLNQDGTLAAPPQVMTSGGSSFFMSARESAIRAIFRGQPFDMLSPSKYDSWKDIEITFDPRDMFRG</sequence>
<protein>
    <submittedName>
        <fullName evidence="2">TonB C-terminal domain-containing protein</fullName>
    </submittedName>
</protein>
<dbReference type="SUPFAM" id="SSF74653">
    <property type="entry name" value="TolA/TonB C-terminal domain"/>
    <property type="match status" value="1"/>
</dbReference>
<feature type="compositionally biased region" description="Basic and acidic residues" evidence="1">
    <location>
        <begin position="140"/>
        <end position="162"/>
    </location>
</feature>
<gene>
    <name evidence="2" type="ORF">MWN34_15595</name>
</gene>
<name>A0ABT0DEG5_9HYPH</name>
<feature type="compositionally biased region" description="Pro residues" evidence="1">
    <location>
        <begin position="170"/>
        <end position="184"/>
    </location>
</feature>
<accession>A0ABT0DEG5</accession>
<reference evidence="2 3" key="1">
    <citation type="submission" date="2022-04" db="EMBL/GenBank/DDBJ databases">
        <authorList>
            <person name="Grouzdev D.S."/>
            <person name="Pantiukh K.S."/>
            <person name="Krutkina M.S."/>
        </authorList>
    </citation>
    <scope>NUCLEOTIDE SEQUENCE [LARGE SCALE GENOMIC DNA]</scope>
    <source>
        <strain evidence="2 3">6x-1</strain>
    </source>
</reference>
<dbReference type="Proteomes" id="UP001203284">
    <property type="component" value="Unassembled WGS sequence"/>
</dbReference>
<feature type="compositionally biased region" description="Pro residues" evidence="1">
    <location>
        <begin position="94"/>
        <end position="104"/>
    </location>
</feature>
<evidence type="ECO:0000313" key="3">
    <source>
        <dbReference type="Proteomes" id="UP001203284"/>
    </source>
</evidence>
<keyword evidence="3" id="KW-1185">Reference proteome</keyword>
<dbReference type="EMBL" id="JALKCH010000010">
    <property type="protein sequence ID" value="MCK0198336.1"/>
    <property type="molecule type" value="Genomic_DNA"/>
</dbReference>
<dbReference type="Gene3D" id="3.30.1150.10">
    <property type="match status" value="1"/>
</dbReference>
<feature type="compositionally biased region" description="Basic and acidic residues" evidence="1">
    <location>
        <begin position="52"/>
        <end position="91"/>
    </location>
</feature>
<dbReference type="PRINTS" id="PR01217">
    <property type="entry name" value="PRICHEXTENSN"/>
</dbReference>
<feature type="compositionally biased region" description="Basic and acidic residues" evidence="1">
    <location>
        <begin position="105"/>
        <end position="114"/>
    </location>
</feature>
<organism evidence="2 3">
    <name type="scientific">Ancylobacter crimeensis</name>
    <dbReference type="NCBI Taxonomy" id="2579147"/>
    <lineage>
        <taxon>Bacteria</taxon>
        <taxon>Pseudomonadati</taxon>
        <taxon>Pseudomonadota</taxon>
        <taxon>Alphaproteobacteria</taxon>
        <taxon>Hyphomicrobiales</taxon>
        <taxon>Xanthobacteraceae</taxon>
        <taxon>Ancylobacter</taxon>
    </lineage>
</organism>
<dbReference type="RefSeq" id="WP_247030227.1">
    <property type="nucleotide sequence ID" value="NZ_JALKCH010000010.1"/>
</dbReference>
<proteinExistence type="predicted"/>
<feature type="region of interest" description="Disordered" evidence="1">
    <location>
        <begin position="49"/>
        <end position="198"/>
    </location>
</feature>
<evidence type="ECO:0000313" key="2">
    <source>
        <dbReference type="EMBL" id="MCK0198336.1"/>
    </source>
</evidence>
<evidence type="ECO:0000256" key="1">
    <source>
        <dbReference type="SAM" id="MobiDB-lite"/>
    </source>
</evidence>